<dbReference type="Gene3D" id="3.40.50.1110">
    <property type="entry name" value="SGNH hydrolase"/>
    <property type="match status" value="1"/>
</dbReference>
<dbReference type="GO" id="GO:0016788">
    <property type="term" value="F:hydrolase activity, acting on ester bonds"/>
    <property type="evidence" value="ECO:0007669"/>
    <property type="project" value="InterPro"/>
</dbReference>
<dbReference type="CDD" id="cd01837">
    <property type="entry name" value="SGNH_plant_lipase_like"/>
    <property type="match status" value="1"/>
</dbReference>
<protein>
    <submittedName>
        <fullName evidence="2">Uncharacterized protein</fullName>
    </submittedName>
</protein>
<reference evidence="2 3" key="1">
    <citation type="submission" date="2019-12" db="EMBL/GenBank/DDBJ databases">
        <authorList>
            <person name="Scholz U."/>
            <person name="Mascher M."/>
            <person name="Fiebig A."/>
        </authorList>
    </citation>
    <scope>NUCLEOTIDE SEQUENCE</scope>
</reference>
<dbReference type="AlphaFoldDB" id="A0A7I8J9Q0"/>
<accession>A0A7I8J9Q0</accession>
<dbReference type="InterPro" id="IPR050592">
    <property type="entry name" value="GDSL_lipolytic_enzyme"/>
</dbReference>
<dbReference type="EMBL" id="CACRZD030000009">
    <property type="protein sequence ID" value="CAA6666173.1"/>
    <property type="molecule type" value="Genomic_DNA"/>
</dbReference>
<dbReference type="InterPro" id="IPR035669">
    <property type="entry name" value="SGNH_plant_lipase-like"/>
</dbReference>
<evidence type="ECO:0000313" key="3">
    <source>
        <dbReference type="Proteomes" id="UP001189122"/>
    </source>
</evidence>
<dbReference type="PANTHER" id="PTHR45642">
    <property type="entry name" value="GDSL ESTERASE/LIPASE EXL3"/>
    <property type="match status" value="1"/>
</dbReference>
<dbReference type="Pfam" id="PF00657">
    <property type="entry name" value="Lipase_GDSL"/>
    <property type="match status" value="1"/>
</dbReference>
<name>A0A7I8J9Q0_SPIIN</name>
<gene>
    <name evidence="2" type="ORF">SI7747_09012562</name>
</gene>
<dbReference type="InterPro" id="IPR001087">
    <property type="entry name" value="GDSL"/>
</dbReference>
<comment type="similarity">
    <text evidence="1">Belongs to the 'GDSL' lipolytic enzyme family.</text>
</comment>
<dbReference type="InterPro" id="IPR036514">
    <property type="entry name" value="SGNH_hydro_sf"/>
</dbReference>
<sequence>MNISLFGCGINLPRRILVLPLRPWPWARSLVLYAVFISHLVSSSGVSVRKTTHCWVRAYKCSLPGLGLEKTETPVGREGHGFHRRRRKFQWADRSSVSCLAAPRSRVCWRKAQIVPAVITFGDSSVDVGNNNYLPTFFRADFPPYGRDFVTKRPTGRFCNGKLATDITAESLGFSEYPAAYLSPEASGEKLLIGANFASAGSGYYDQTAISFHAIPLSQQLEFYKEYQSKLAPVARENTSTILSGALYIVSTGSSDFVQNYYINPWLNKLYSPTTTPRSSSDLHGLGARRIGVTSLPPLGCVPASITLFGGGSNECVARLNADAQGFNRKLSAEVRSLSKHLSNLKIAVFDIYKPVFDLVQKPSDFGNPEGLLRHRNRGDIGAVQPQVPGTCRNATGYVFFDSVHPSESANRVLADSLITKESTSSPEWTTGAHRERRPAAVVLPSPSSGQSVVCVMKPISSALANNSCFVCSRRIDFR</sequence>
<proteinExistence type="inferred from homology"/>
<dbReference type="EMBL" id="LR743596">
    <property type="protein sequence ID" value="CAA2626876.1"/>
    <property type="molecule type" value="Genomic_DNA"/>
</dbReference>
<dbReference type="Proteomes" id="UP001189122">
    <property type="component" value="Unassembled WGS sequence"/>
</dbReference>
<evidence type="ECO:0000256" key="1">
    <source>
        <dbReference type="ARBA" id="ARBA00008668"/>
    </source>
</evidence>
<organism evidence="2">
    <name type="scientific">Spirodela intermedia</name>
    <name type="common">Intermediate duckweed</name>
    <dbReference type="NCBI Taxonomy" id="51605"/>
    <lineage>
        <taxon>Eukaryota</taxon>
        <taxon>Viridiplantae</taxon>
        <taxon>Streptophyta</taxon>
        <taxon>Embryophyta</taxon>
        <taxon>Tracheophyta</taxon>
        <taxon>Spermatophyta</taxon>
        <taxon>Magnoliopsida</taxon>
        <taxon>Liliopsida</taxon>
        <taxon>Araceae</taxon>
        <taxon>Lemnoideae</taxon>
        <taxon>Spirodela</taxon>
    </lineage>
</organism>
<dbReference type="PANTHER" id="PTHR45642:SF35">
    <property type="entry name" value="GDSL ESTERASE_LIPASE APG"/>
    <property type="match status" value="1"/>
</dbReference>
<keyword evidence="3" id="KW-1185">Reference proteome</keyword>
<evidence type="ECO:0000313" key="2">
    <source>
        <dbReference type="EMBL" id="CAA2626876.1"/>
    </source>
</evidence>
<dbReference type="GO" id="GO:0048046">
    <property type="term" value="C:apoplast"/>
    <property type="evidence" value="ECO:0007669"/>
    <property type="project" value="TreeGrafter"/>
</dbReference>